<keyword evidence="1" id="KW-0507">mRNA processing</keyword>
<feature type="domain" description="CCHC-type" evidence="4">
    <location>
        <begin position="11"/>
        <end position="27"/>
    </location>
</feature>
<evidence type="ECO:0000256" key="2">
    <source>
        <dbReference type="PROSITE-ProRule" id="PRU00047"/>
    </source>
</evidence>
<dbReference type="GO" id="GO:0006397">
    <property type="term" value="P:mRNA processing"/>
    <property type="evidence" value="ECO:0007669"/>
    <property type="project" value="UniProtKB-KW"/>
</dbReference>
<evidence type="ECO:0000256" key="1">
    <source>
        <dbReference type="ARBA" id="ARBA00022664"/>
    </source>
</evidence>
<dbReference type="EMBL" id="FUEG01000007">
    <property type="protein sequence ID" value="SJL06857.1"/>
    <property type="molecule type" value="Genomic_DNA"/>
</dbReference>
<reference evidence="6" key="1">
    <citation type="journal article" date="2017" name="Nat. Ecol. Evol.">
        <title>Genome expansion and lineage-specific genetic innovations in the forest pathogenic fungi Armillaria.</title>
        <authorList>
            <person name="Sipos G."/>
            <person name="Prasanna A.N."/>
            <person name="Walter M.C."/>
            <person name="O'Connor E."/>
            <person name="Balint B."/>
            <person name="Krizsan K."/>
            <person name="Kiss B."/>
            <person name="Hess J."/>
            <person name="Varga T."/>
            <person name="Slot J."/>
            <person name="Riley R."/>
            <person name="Boka B."/>
            <person name="Rigling D."/>
            <person name="Barry K."/>
            <person name="Lee J."/>
            <person name="Mihaltcheva S."/>
            <person name="LaButti K."/>
            <person name="Lipzen A."/>
            <person name="Waldron R."/>
            <person name="Moloney N.M."/>
            <person name="Sperisen C."/>
            <person name="Kredics L."/>
            <person name="Vagvoelgyi C."/>
            <person name="Patrignani A."/>
            <person name="Fitzpatrick D."/>
            <person name="Nagy I."/>
            <person name="Doyle S."/>
            <person name="Anderson J.B."/>
            <person name="Grigoriev I.V."/>
            <person name="Gueldener U."/>
            <person name="Muensterkoetter M."/>
            <person name="Nagy L.G."/>
        </authorList>
    </citation>
    <scope>NUCLEOTIDE SEQUENCE [LARGE SCALE GENOMIC DNA]</scope>
    <source>
        <strain evidence="6">C18/9</strain>
    </source>
</reference>
<keyword evidence="2" id="KW-0863">Zinc-finger</keyword>
<dbReference type="AlphaFoldDB" id="A0A284RDM4"/>
<dbReference type="Gene3D" id="4.10.60.10">
    <property type="entry name" value="Zinc finger, CCHC-type"/>
    <property type="match status" value="1"/>
</dbReference>
<evidence type="ECO:0000313" key="6">
    <source>
        <dbReference type="Proteomes" id="UP000219338"/>
    </source>
</evidence>
<dbReference type="PROSITE" id="PS50158">
    <property type="entry name" value="ZF_CCHC"/>
    <property type="match status" value="1"/>
</dbReference>
<keyword evidence="6" id="KW-1185">Reference proteome</keyword>
<keyword evidence="2" id="KW-0862">Zinc</keyword>
<dbReference type="SMART" id="SM00343">
    <property type="entry name" value="ZnF_C2HC"/>
    <property type="match status" value="1"/>
</dbReference>
<protein>
    <recommendedName>
        <fullName evidence="4">CCHC-type domain-containing protein</fullName>
    </recommendedName>
</protein>
<name>A0A284RDM4_ARMOS</name>
<dbReference type="InterPro" id="IPR001878">
    <property type="entry name" value="Znf_CCHC"/>
</dbReference>
<proteinExistence type="predicted"/>
<dbReference type="InterPro" id="IPR036875">
    <property type="entry name" value="Znf_CCHC_sf"/>
</dbReference>
<dbReference type="Proteomes" id="UP000219338">
    <property type="component" value="Unassembled WGS sequence"/>
</dbReference>
<feature type="compositionally biased region" description="Basic and acidic residues" evidence="3">
    <location>
        <begin position="274"/>
        <end position="283"/>
    </location>
</feature>
<accession>A0A284RDM4</accession>
<organism evidence="5 6">
    <name type="scientific">Armillaria ostoyae</name>
    <name type="common">Armillaria root rot fungus</name>
    <dbReference type="NCBI Taxonomy" id="47428"/>
    <lineage>
        <taxon>Eukaryota</taxon>
        <taxon>Fungi</taxon>
        <taxon>Dikarya</taxon>
        <taxon>Basidiomycota</taxon>
        <taxon>Agaricomycotina</taxon>
        <taxon>Agaricomycetes</taxon>
        <taxon>Agaricomycetidae</taxon>
        <taxon>Agaricales</taxon>
        <taxon>Marasmiineae</taxon>
        <taxon>Physalacriaceae</taxon>
        <taxon>Armillaria</taxon>
    </lineage>
</organism>
<evidence type="ECO:0000259" key="4">
    <source>
        <dbReference type="PROSITE" id="PS50158"/>
    </source>
</evidence>
<feature type="compositionally biased region" description="Polar residues" evidence="3">
    <location>
        <begin position="286"/>
        <end position="296"/>
    </location>
</feature>
<dbReference type="GO" id="GO:0003676">
    <property type="term" value="F:nucleic acid binding"/>
    <property type="evidence" value="ECO:0007669"/>
    <property type="project" value="InterPro"/>
</dbReference>
<dbReference type="Pfam" id="PF00098">
    <property type="entry name" value="zf-CCHC"/>
    <property type="match status" value="1"/>
</dbReference>
<evidence type="ECO:0000313" key="5">
    <source>
        <dbReference type="EMBL" id="SJL06857.1"/>
    </source>
</evidence>
<dbReference type="GO" id="GO:0008270">
    <property type="term" value="F:zinc ion binding"/>
    <property type="evidence" value="ECO:0007669"/>
    <property type="project" value="UniProtKB-KW"/>
</dbReference>
<feature type="region of interest" description="Disordered" evidence="3">
    <location>
        <begin position="190"/>
        <end position="298"/>
    </location>
</feature>
<evidence type="ECO:0000256" key="3">
    <source>
        <dbReference type="SAM" id="MobiDB-lite"/>
    </source>
</evidence>
<gene>
    <name evidence="5" type="ORF">ARMOST_10199</name>
</gene>
<dbReference type="SUPFAM" id="SSF57756">
    <property type="entry name" value="Retrovirus zinc finger-like domains"/>
    <property type="match status" value="1"/>
</dbReference>
<keyword evidence="2" id="KW-0479">Metal-binding</keyword>
<sequence>MDIGKLCAEGKCFRCQKKGHLSKDCPEKKDFRDIRSVQVTNEPVTESKVKEDLHTGARLSSAGRSYSTFLATSCLPTHSDIPAPILHAINVSHMTSTPVSESQNRYTVLSVEEYDHSNTSTDEAEEEAESLPTLRNFGANRRVSSLCRETQPTKAPDEKSPTKVTLITMASVEPRLDEAWAKLKYTPCEAPSQDGQAAPQEENTARNLTTPANRSRAVARPRMGINRQPPKVLEGTGETGNSAPHAVQAQPDTILRIGPPREGEDDPGIPPLKEQGRSPEEIPRTATGQEAASAQAVNRGHQVTLIEVPDEDDNMAYQIWLTKE</sequence>
<feature type="compositionally biased region" description="Polar residues" evidence="3">
    <location>
        <begin position="201"/>
        <end position="213"/>
    </location>
</feature>